<keyword evidence="1" id="KW-0949">S-adenosyl-L-methionine</keyword>
<proteinExistence type="predicted"/>
<dbReference type="Gene3D" id="3.20.20.70">
    <property type="entry name" value="Aldolase class I"/>
    <property type="match status" value="1"/>
</dbReference>
<protein>
    <recommendedName>
        <fullName evidence="7">MoaA/NifB/PqqE/SkfB family radical SAM enzyme</fullName>
    </recommendedName>
</protein>
<dbReference type="InterPro" id="IPR013785">
    <property type="entry name" value="Aldolase_TIM"/>
</dbReference>
<evidence type="ECO:0000313" key="5">
    <source>
        <dbReference type="EMBL" id="MFD2024635.1"/>
    </source>
</evidence>
<keyword evidence="4" id="KW-0411">Iron-sulfur</keyword>
<name>A0ABW4V514_9MICO</name>
<evidence type="ECO:0000256" key="1">
    <source>
        <dbReference type="ARBA" id="ARBA00022691"/>
    </source>
</evidence>
<dbReference type="RefSeq" id="WP_377196572.1">
    <property type="nucleotide sequence ID" value="NZ_JBHUHF010000001.1"/>
</dbReference>
<organism evidence="5 6">
    <name type="scientific">Promicromonospora aerolata</name>
    <dbReference type="NCBI Taxonomy" id="195749"/>
    <lineage>
        <taxon>Bacteria</taxon>
        <taxon>Bacillati</taxon>
        <taxon>Actinomycetota</taxon>
        <taxon>Actinomycetes</taxon>
        <taxon>Micrococcales</taxon>
        <taxon>Promicromonosporaceae</taxon>
        <taxon>Promicromonospora</taxon>
    </lineage>
</organism>
<dbReference type="SUPFAM" id="SSF102114">
    <property type="entry name" value="Radical SAM enzymes"/>
    <property type="match status" value="1"/>
</dbReference>
<reference evidence="6" key="1">
    <citation type="journal article" date="2019" name="Int. J. Syst. Evol. Microbiol.">
        <title>The Global Catalogue of Microorganisms (GCM) 10K type strain sequencing project: providing services to taxonomists for standard genome sequencing and annotation.</title>
        <authorList>
            <consortium name="The Broad Institute Genomics Platform"/>
            <consortium name="The Broad Institute Genome Sequencing Center for Infectious Disease"/>
            <person name="Wu L."/>
            <person name="Ma J."/>
        </authorList>
    </citation>
    <scope>NUCLEOTIDE SEQUENCE [LARGE SCALE GENOMIC DNA]</scope>
    <source>
        <strain evidence="6">CCM 7043</strain>
    </source>
</reference>
<dbReference type="SFLD" id="SFLDS00029">
    <property type="entry name" value="Radical_SAM"/>
    <property type="match status" value="1"/>
</dbReference>
<evidence type="ECO:0000256" key="2">
    <source>
        <dbReference type="ARBA" id="ARBA00022723"/>
    </source>
</evidence>
<keyword evidence="2" id="KW-0479">Metal-binding</keyword>
<comment type="caution">
    <text evidence="5">The sequence shown here is derived from an EMBL/GenBank/DDBJ whole genome shotgun (WGS) entry which is preliminary data.</text>
</comment>
<dbReference type="InterPro" id="IPR007197">
    <property type="entry name" value="rSAM"/>
</dbReference>
<evidence type="ECO:0000313" key="6">
    <source>
        <dbReference type="Proteomes" id="UP001597338"/>
    </source>
</evidence>
<dbReference type="Proteomes" id="UP001597338">
    <property type="component" value="Unassembled WGS sequence"/>
</dbReference>
<accession>A0ABW4V514</accession>
<dbReference type="InterPro" id="IPR058240">
    <property type="entry name" value="rSAM_sf"/>
</dbReference>
<gene>
    <name evidence="5" type="ORF">ACFSL2_03845</name>
</gene>
<evidence type="ECO:0008006" key="7">
    <source>
        <dbReference type="Google" id="ProtNLM"/>
    </source>
</evidence>
<sequence length="486" mass="53930">MTDRDSVLDRLAGWWASTRPVSTESRTVLADRWAGLPDGVRTPAQLLGRHAMGCEGTHGVFPKCNLTCTPCYHSADANKVRVDAEHTLTHVEAQMAHLRQRRGPRAHAQLIGGEVTLLDPDTHAEALLIMRRHGREPMSFTHGDVDEDYLRELVRSADGTVRLPRVSFAAHLDSLMRGRRGLPRPRSEAELAPFRREFAEKFQRLRRDLGIRSYLAHNMTVTPANLDEVAAVVRQCRSLGFSMLSFQPAAYLGDPRRWREDLRAATPDAVWAEIERGAGARLPWQGLQFGDPRCNRTAYGWRVGERWVPLLDDTDPADLAVRDAFLHRLGGMQVGATPPRVLVPRLLRALVANPALFAAALGWARRAVRRSGGPVSVVRNPPRPLTFVMHNFMDATDVAPAWALLEEGVLSDDPGVRATQDRLRACSYTMAHPDTDRLVPACVQHSVLDPGENVALRELLPLVDITSGRATAAATTQQRPEQGARR</sequence>
<dbReference type="EMBL" id="JBHUHF010000001">
    <property type="protein sequence ID" value="MFD2024635.1"/>
    <property type="molecule type" value="Genomic_DNA"/>
</dbReference>
<keyword evidence="3" id="KW-0408">Iron</keyword>
<keyword evidence="6" id="KW-1185">Reference proteome</keyword>
<evidence type="ECO:0000256" key="3">
    <source>
        <dbReference type="ARBA" id="ARBA00023004"/>
    </source>
</evidence>
<evidence type="ECO:0000256" key="4">
    <source>
        <dbReference type="ARBA" id="ARBA00023014"/>
    </source>
</evidence>